<accession>A0A427YPP6</accession>
<comment type="caution">
    <text evidence="3">The sequence shown here is derived from an EMBL/GenBank/DDBJ whole genome shotgun (WGS) entry which is preliminary data.</text>
</comment>
<keyword evidence="4" id="KW-1185">Reference proteome</keyword>
<proteinExistence type="predicted"/>
<feature type="coiled-coil region" evidence="1">
    <location>
        <begin position="331"/>
        <end position="363"/>
    </location>
</feature>
<evidence type="ECO:0000313" key="3">
    <source>
        <dbReference type="EMBL" id="RSH93030.1"/>
    </source>
</evidence>
<keyword evidence="1" id="KW-0175">Coiled coil</keyword>
<protein>
    <submittedName>
        <fullName evidence="3">Uncharacterized protein</fullName>
    </submittedName>
</protein>
<dbReference type="AlphaFoldDB" id="A0A427YPP6"/>
<sequence length="410" mass="46175">MEAWSKELKRHEEVEAGKSATVAEELDRRVERRTTEAREVRDREREELNAVETRIEAVCRDREAEKSKLSRVLGGLEMWMDTMIASLRRDLDRRDAQLEQLHINLGFLIRDRNNIHGEVVEQHVEATFKPGQPMYTRLETSDRTMANKAIEHDTSILARSLNVHRADMAQLQLEVDDNLKQVAALPTHLGKVSAKVKSLSKRFVVALAVHHNLLEGYAHVQQVDGDMRDRYEEFALDSSIKKDRGREQEVENAEARAKAEKNPIKSDLDKSTADCKTAATGADVKTAMQEPLRTVQTAIKEHATTASNLVSQLRTQTEASKTQTDQLVTKADEFKSEGDRLESEQASAEVERLRSEAKVYLDRIGEVRSARETLEGEIGKLPSLPSVQSDIVAAKAVATQLQAQMDHVRA</sequence>
<gene>
    <name evidence="3" type="ORF">EHS25_007383</name>
</gene>
<dbReference type="EMBL" id="RSCD01000004">
    <property type="protein sequence ID" value="RSH93030.1"/>
    <property type="molecule type" value="Genomic_DNA"/>
</dbReference>
<evidence type="ECO:0000256" key="2">
    <source>
        <dbReference type="SAM" id="MobiDB-lite"/>
    </source>
</evidence>
<reference evidence="3 4" key="1">
    <citation type="submission" date="2018-11" db="EMBL/GenBank/DDBJ databases">
        <title>Genome sequence of Saitozyma podzolica DSM 27192.</title>
        <authorList>
            <person name="Aliyu H."/>
            <person name="Gorte O."/>
            <person name="Ochsenreither K."/>
        </authorList>
    </citation>
    <scope>NUCLEOTIDE SEQUENCE [LARGE SCALE GENOMIC DNA]</scope>
    <source>
        <strain evidence="3 4">DSM 27192</strain>
    </source>
</reference>
<dbReference type="Proteomes" id="UP000279259">
    <property type="component" value="Unassembled WGS sequence"/>
</dbReference>
<evidence type="ECO:0000256" key="1">
    <source>
        <dbReference type="SAM" id="Coils"/>
    </source>
</evidence>
<evidence type="ECO:0000313" key="4">
    <source>
        <dbReference type="Proteomes" id="UP000279259"/>
    </source>
</evidence>
<name>A0A427YPP6_9TREE</name>
<organism evidence="3 4">
    <name type="scientific">Saitozyma podzolica</name>
    <dbReference type="NCBI Taxonomy" id="1890683"/>
    <lineage>
        <taxon>Eukaryota</taxon>
        <taxon>Fungi</taxon>
        <taxon>Dikarya</taxon>
        <taxon>Basidiomycota</taxon>
        <taxon>Agaricomycotina</taxon>
        <taxon>Tremellomycetes</taxon>
        <taxon>Tremellales</taxon>
        <taxon>Trimorphomycetaceae</taxon>
        <taxon>Saitozyma</taxon>
    </lineage>
</organism>
<feature type="compositionally biased region" description="Basic and acidic residues" evidence="2">
    <location>
        <begin position="1"/>
        <end position="16"/>
    </location>
</feature>
<feature type="region of interest" description="Disordered" evidence="2">
    <location>
        <begin position="1"/>
        <end position="43"/>
    </location>
</feature>
<feature type="compositionally biased region" description="Basic and acidic residues" evidence="2">
    <location>
        <begin position="25"/>
        <end position="43"/>
    </location>
</feature>